<dbReference type="EMBL" id="LQRT01000046">
    <property type="protein sequence ID" value="KZS38826.1"/>
    <property type="molecule type" value="Genomic_DNA"/>
</dbReference>
<evidence type="ECO:0000313" key="3">
    <source>
        <dbReference type="Proteomes" id="UP000076715"/>
    </source>
</evidence>
<keyword evidence="1" id="KW-0732">Signal</keyword>
<accession>A0A162XXK1</accession>
<reference evidence="2 3" key="1">
    <citation type="submission" date="2016-01" db="EMBL/GenBank/DDBJ databases">
        <title>The draft genome sequence of Aquimarina sp. RZW4-3-2.</title>
        <authorList>
            <person name="Wang Y."/>
        </authorList>
    </citation>
    <scope>NUCLEOTIDE SEQUENCE [LARGE SCALE GENOMIC DNA]</scope>
    <source>
        <strain evidence="2 3">RZW4-3-2</strain>
    </source>
</reference>
<protein>
    <submittedName>
        <fullName evidence="2">Uncharacterized protein</fullName>
    </submittedName>
</protein>
<proteinExistence type="predicted"/>
<evidence type="ECO:0000313" key="2">
    <source>
        <dbReference type="EMBL" id="KZS38826.1"/>
    </source>
</evidence>
<evidence type="ECO:0000256" key="1">
    <source>
        <dbReference type="SAM" id="SignalP"/>
    </source>
</evidence>
<dbReference type="AlphaFoldDB" id="A0A162XXK1"/>
<feature type="signal peptide" evidence="1">
    <location>
        <begin position="1"/>
        <end position="25"/>
    </location>
</feature>
<dbReference type="Proteomes" id="UP000076715">
    <property type="component" value="Unassembled WGS sequence"/>
</dbReference>
<gene>
    <name evidence="2" type="ORF">AWE51_14685</name>
</gene>
<sequence length="488" mass="55435">MIKINILKLNITAAILLLLNLNCSAQQKTVSVEENYKNWNWQNVHVAKNKYISLAVVPEAGGRILEYNLGEVPSLWLNSKMLGKTFPATDEIKQNEWRNFGGYRLVPLPYENCSVDKEGNKGKRWPPPVIIGAATYDVKVGKNNLGFQTIEATSGKQKLPVPKFFRDTGFVYPDKIEEELQYSRILYIKPNSSLVYIDHTLKNVGDAPVKRGLKISSQHISETELGMHDGENYVAYVPFSKELKLPNGEQFEITTNAEQRWRYVNRNRFKLDKENPEHVEKYYNHGTNWNGEVAPGIYEIAYDYNQMAGIHMIASESWLCYVNKKTNTAFAKILEPYNSDLEYDQGLNNAIFCSGLSEGYIETEVQTPLYKLNPDESFNYREIHGAAQIENAPVLAVNLAGVTTKKLTVIKNSNRITGKYGVFNEGTAVLQFKSGDKVLISKDIGLVNPLEVFKVNISLVKPKYFDTMQIVIIDTDKKETLLDVLYFQ</sequence>
<keyword evidence="3" id="KW-1185">Reference proteome</keyword>
<comment type="caution">
    <text evidence="2">The sequence shown here is derived from an EMBL/GenBank/DDBJ whole genome shotgun (WGS) entry which is preliminary data.</text>
</comment>
<name>A0A162XXK1_9FLAO</name>
<feature type="chain" id="PRO_5007841084" evidence="1">
    <location>
        <begin position="26"/>
        <end position="488"/>
    </location>
</feature>
<organism evidence="2 3">
    <name type="scientific">Aquimarina aggregata</name>
    <dbReference type="NCBI Taxonomy" id="1642818"/>
    <lineage>
        <taxon>Bacteria</taxon>
        <taxon>Pseudomonadati</taxon>
        <taxon>Bacteroidota</taxon>
        <taxon>Flavobacteriia</taxon>
        <taxon>Flavobacteriales</taxon>
        <taxon>Flavobacteriaceae</taxon>
        <taxon>Aquimarina</taxon>
    </lineage>
</organism>
<dbReference type="STRING" id="1642818.AWE51_14685"/>